<reference evidence="1 2" key="1">
    <citation type="submission" date="2019-07" db="EMBL/GenBank/DDBJ databases">
        <title>Whole genome shotgun sequence of Skermanella aerolata NBRC 106429.</title>
        <authorList>
            <person name="Hosoyama A."/>
            <person name="Uohara A."/>
            <person name="Ohji S."/>
            <person name="Ichikawa N."/>
        </authorList>
    </citation>
    <scope>NUCLEOTIDE SEQUENCE [LARGE SCALE GENOMIC DNA]</scope>
    <source>
        <strain evidence="1 2">NBRC 106429</strain>
    </source>
</reference>
<organism evidence="1 2">
    <name type="scientific">Skermanella aerolata</name>
    <dbReference type="NCBI Taxonomy" id="393310"/>
    <lineage>
        <taxon>Bacteria</taxon>
        <taxon>Pseudomonadati</taxon>
        <taxon>Pseudomonadota</taxon>
        <taxon>Alphaproteobacteria</taxon>
        <taxon>Rhodospirillales</taxon>
        <taxon>Azospirillaceae</taxon>
        <taxon>Skermanella</taxon>
    </lineage>
</organism>
<name>A0A512E3L4_9PROT</name>
<evidence type="ECO:0000313" key="1">
    <source>
        <dbReference type="EMBL" id="GEO43324.1"/>
    </source>
</evidence>
<dbReference type="EMBL" id="BJYZ01000074">
    <property type="protein sequence ID" value="GEO43324.1"/>
    <property type="molecule type" value="Genomic_DNA"/>
</dbReference>
<proteinExistence type="predicted"/>
<comment type="caution">
    <text evidence="1">The sequence shown here is derived from an EMBL/GenBank/DDBJ whole genome shotgun (WGS) entry which is preliminary data.</text>
</comment>
<keyword evidence="2" id="KW-1185">Reference proteome</keyword>
<evidence type="ECO:0000313" key="2">
    <source>
        <dbReference type="Proteomes" id="UP000321523"/>
    </source>
</evidence>
<dbReference type="Proteomes" id="UP000321523">
    <property type="component" value="Unassembled WGS sequence"/>
</dbReference>
<protein>
    <submittedName>
        <fullName evidence="1">Uncharacterized protein</fullName>
    </submittedName>
</protein>
<accession>A0A512E3L4</accession>
<dbReference type="AlphaFoldDB" id="A0A512E3L4"/>
<sequence length="77" mass="8797">MRVPKRAKHPILTSILEDVTTRRRDGPHRHLFAIAVSAVSNPNLKIQTLPVLSIPTKALELRLRNVRKIVNRVDMID</sequence>
<gene>
    <name evidence="1" type="ORF">SAE02_74720</name>
</gene>